<reference evidence="1" key="1">
    <citation type="submission" date="2021-01" db="EMBL/GenBank/DDBJ databases">
        <authorList>
            <consortium name="Genoscope - CEA"/>
            <person name="William W."/>
        </authorList>
    </citation>
    <scope>NUCLEOTIDE SEQUENCE</scope>
</reference>
<sequence length="399" mass="47977">MIGFNYCSNQSYSYLDLDVLCRIIEYDPIENMQIYQEEKSIKYIIDRTKYVRLSDLIFSIKAKFIRFHLGQLLMLFTAMLKKTIEMEDLEIEHLYLDENRIWLELKNNSPQLSILYVKFQYSLRFTGYQCIIYEDDLDEKMKASTKLLQIISGILQDFKTEKITCNKQDSYFSKIVDEIYDPIIQSCQNQNITDTLNSINGILSNHQYDQDSQTINYDDNLIDHYLYQLRDYRLEGIKKEFMESINKYETNQLILEASLMQKVEQIGKNVDELFSYNPKAEESKKIDLICVVQDKREKVLKNLLDSLFIHYFQEMGKDYKFSISQEEEYQMKQNIMKNIQNHHLQQYFENSIYFYFKPDQIQLEQNYQLLLQNLIKSFIKDEIELYIQLQILKLIEDLI</sequence>
<protein>
    <submittedName>
        <fullName evidence="1">Uncharacterized protein</fullName>
    </submittedName>
</protein>
<accession>A0A8S1X2X2</accession>
<dbReference type="OMA" id="EFMESIN"/>
<dbReference type="EMBL" id="CAJJDP010000112">
    <property type="protein sequence ID" value="CAD8196504.1"/>
    <property type="molecule type" value="Genomic_DNA"/>
</dbReference>
<dbReference type="OrthoDB" id="321755at2759"/>
<evidence type="ECO:0000313" key="1">
    <source>
        <dbReference type="EMBL" id="CAD8196504.1"/>
    </source>
</evidence>
<name>A0A8S1X2X2_PAROT</name>
<organism evidence="1 2">
    <name type="scientific">Paramecium octaurelia</name>
    <dbReference type="NCBI Taxonomy" id="43137"/>
    <lineage>
        <taxon>Eukaryota</taxon>
        <taxon>Sar</taxon>
        <taxon>Alveolata</taxon>
        <taxon>Ciliophora</taxon>
        <taxon>Intramacronucleata</taxon>
        <taxon>Oligohymenophorea</taxon>
        <taxon>Peniculida</taxon>
        <taxon>Parameciidae</taxon>
        <taxon>Paramecium</taxon>
    </lineage>
</organism>
<proteinExistence type="predicted"/>
<dbReference type="AlphaFoldDB" id="A0A8S1X2X2"/>
<gene>
    <name evidence="1" type="ORF">POCTA_138.1.T1120035</name>
</gene>
<keyword evidence="2" id="KW-1185">Reference proteome</keyword>
<dbReference type="Proteomes" id="UP000683925">
    <property type="component" value="Unassembled WGS sequence"/>
</dbReference>
<evidence type="ECO:0000313" key="2">
    <source>
        <dbReference type="Proteomes" id="UP000683925"/>
    </source>
</evidence>
<comment type="caution">
    <text evidence="1">The sequence shown here is derived from an EMBL/GenBank/DDBJ whole genome shotgun (WGS) entry which is preliminary data.</text>
</comment>